<dbReference type="InterPro" id="IPR003439">
    <property type="entry name" value="ABC_transporter-like_ATP-bd"/>
</dbReference>
<dbReference type="GO" id="GO:0016887">
    <property type="term" value="F:ATP hydrolysis activity"/>
    <property type="evidence" value="ECO:0007669"/>
    <property type="project" value="InterPro"/>
</dbReference>
<dbReference type="InterPro" id="IPR027417">
    <property type="entry name" value="P-loop_NTPase"/>
</dbReference>
<reference evidence="7 8" key="1">
    <citation type="submission" date="2020-08" db="EMBL/GenBank/DDBJ databases">
        <title>Genome sequence of Diaphorobacter ruginosibacter DSM 27467T.</title>
        <authorList>
            <person name="Hyun D.-W."/>
            <person name="Bae J.-W."/>
        </authorList>
    </citation>
    <scope>NUCLEOTIDE SEQUENCE [LARGE SCALE GENOMIC DNA]</scope>
    <source>
        <strain evidence="7 8">DSM 27467</strain>
    </source>
</reference>
<dbReference type="PROSITE" id="PS00211">
    <property type="entry name" value="ABC_TRANSPORTER_1"/>
    <property type="match status" value="1"/>
</dbReference>
<feature type="domain" description="ABC transporter" evidence="6">
    <location>
        <begin position="20"/>
        <end position="252"/>
    </location>
</feature>
<dbReference type="SMART" id="SM00382">
    <property type="entry name" value="AAA"/>
    <property type="match status" value="1"/>
</dbReference>
<dbReference type="Proteomes" id="UP000515811">
    <property type="component" value="Chromosome"/>
</dbReference>
<dbReference type="PANTHER" id="PTHR42794:SF2">
    <property type="entry name" value="ABC TRANSPORTER ATP-BINDING PROTEIN"/>
    <property type="match status" value="1"/>
</dbReference>
<dbReference type="GO" id="GO:0005524">
    <property type="term" value="F:ATP binding"/>
    <property type="evidence" value="ECO:0007669"/>
    <property type="project" value="UniProtKB-KW"/>
</dbReference>
<evidence type="ECO:0000256" key="5">
    <source>
        <dbReference type="ARBA" id="ARBA00022840"/>
    </source>
</evidence>
<keyword evidence="2" id="KW-0813">Transport</keyword>
<organism evidence="7 8">
    <name type="scientific">Diaphorobacter ruginosibacter</name>
    <dbReference type="NCBI Taxonomy" id="1715720"/>
    <lineage>
        <taxon>Bacteria</taxon>
        <taxon>Pseudomonadati</taxon>
        <taxon>Pseudomonadota</taxon>
        <taxon>Betaproteobacteria</taxon>
        <taxon>Burkholderiales</taxon>
        <taxon>Comamonadaceae</taxon>
        <taxon>Diaphorobacter</taxon>
    </lineage>
</organism>
<dbReference type="Gene3D" id="3.40.50.300">
    <property type="entry name" value="P-loop containing nucleotide triphosphate hydrolases"/>
    <property type="match status" value="1"/>
</dbReference>
<dbReference type="PROSITE" id="PS50893">
    <property type="entry name" value="ABC_TRANSPORTER_2"/>
    <property type="match status" value="1"/>
</dbReference>
<keyword evidence="5 7" id="KW-0067">ATP-binding</keyword>
<keyword evidence="8" id="KW-1185">Reference proteome</keyword>
<evidence type="ECO:0000256" key="2">
    <source>
        <dbReference type="ARBA" id="ARBA00022448"/>
    </source>
</evidence>
<sequence length="274" mass="30313">MDAVPQERAREADRMSGEHLQARNLSWQAAASHIVDDVSLHVMRGELVGLLGPNGSGKSTLLRMIYRILQPARGSVHVEGRDVWQAGARDNARAMAVLAQENSSEFELLVRDVVLMGRTPHQSPFARDSDEDFRIVSEALQRVDAKDLEARMFSTLSGGEKQRVLMARALAQQAPLLVLDEPTNHLDVRHQFELMNLIRSLGLTALAALHELPLAAHYCDRLYLLKGGKLVAQGTPSQVLTPEIIADVYSVRALVRTSPHTGKPLIEFLPDELL</sequence>
<dbReference type="PANTHER" id="PTHR42794">
    <property type="entry name" value="HEMIN IMPORT ATP-BINDING PROTEIN HMUV"/>
    <property type="match status" value="1"/>
</dbReference>
<name>A0A7G9RIC0_9BURK</name>
<dbReference type="SUPFAM" id="SSF52540">
    <property type="entry name" value="P-loop containing nucleoside triphosphate hydrolases"/>
    <property type="match status" value="1"/>
</dbReference>
<proteinExistence type="inferred from homology"/>
<keyword evidence="3" id="KW-0472">Membrane</keyword>
<dbReference type="InterPro" id="IPR017871">
    <property type="entry name" value="ABC_transporter-like_CS"/>
</dbReference>
<dbReference type="InterPro" id="IPR003593">
    <property type="entry name" value="AAA+_ATPase"/>
</dbReference>
<dbReference type="CDD" id="cd03214">
    <property type="entry name" value="ABC_Iron-Siderophores_B12_Hemin"/>
    <property type="match status" value="1"/>
</dbReference>
<evidence type="ECO:0000256" key="3">
    <source>
        <dbReference type="ARBA" id="ARBA00022475"/>
    </source>
</evidence>
<evidence type="ECO:0000256" key="1">
    <source>
        <dbReference type="ARBA" id="ARBA00005417"/>
    </source>
</evidence>
<dbReference type="FunFam" id="3.40.50.300:FF:000134">
    <property type="entry name" value="Iron-enterobactin ABC transporter ATP-binding protein"/>
    <property type="match status" value="1"/>
</dbReference>
<evidence type="ECO:0000313" key="7">
    <source>
        <dbReference type="EMBL" id="QNN55345.1"/>
    </source>
</evidence>
<evidence type="ECO:0000259" key="6">
    <source>
        <dbReference type="PROSITE" id="PS50893"/>
    </source>
</evidence>
<keyword evidence="3" id="KW-1003">Cell membrane</keyword>
<accession>A0A7G9RIC0</accession>
<dbReference type="EMBL" id="CP060714">
    <property type="protein sequence ID" value="QNN55345.1"/>
    <property type="molecule type" value="Genomic_DNA"/>
</dbReference>
<gene>
    <name evidence="7" type="ORF">H9K76_11690</name>
</gene>
<protein>
    <submittedName>
        <fullName evidence="7">ABC transporter ATP-binding protein</fullName>
    </submittedName>
</protein>
<dbReference type="Pfam" id="PF00005">
    <property type="entry name" value="ABC_tran"/>
    <property type="match status" value="1"/>
</dbReference>
<comment type="similarity">
    <text evidence="1">Belongs to the ABC transporter superfamily.</text>
</comment>
<evidence type="ECO:0000313" key="8">
    <source>
        <dbReference type="Proteomes" id="UP000515811"/>
    </source>
</evidence>
<dbReference type="KEGG" id="drg:H9K76_11690"/>
<dbReference type="AlphaFoldDB" id="A0A7G9RIC0"/>
<evidence type="ECO:0000256" key="4">
    <source>
        <dbReference type="ARBA" id="ARBA00022741"/>
    </source>
</evidence>
<keyword evidence="4" id="KW-0547">Nucleotide-binding</keyword>